<protein>
    <submittedName>
        <fullName evidence="1">Uncharacterized protein</fullName>
    </submittedName>
</protein>
<gene>
    <name evidence="1" type="ORF">BofuT4_uP015100.1</name>
</gene>
<sequence>MSWCLRSSMVQKSKSLDLVNQNSIREKTTTMAHTAILNTFNIENGEYLDI</sequence>
<dbReference type="AlphaFoldDB" id="G2XNC6"/>
<name>G2XNC6_BOTF4</name>
<dbReference type="HOGENOM" id="CLU_3124757_0_0_1"/>
<evidence type="ECO:0000313" key="2">
    <source>
        <dbReference type="Proteomes" id="UP000008177"/>
    </source>
</evidence>
<reference evidence="2" key="1">
    <citation type="journal article" date="2011" name="PLoS Genet.">
        <title>Genomic analysis of the necrotrophic fungal pathogens Sclerotinia sclerotiorum and Botrytis cinerea.</title>
        <authorList>
            <person name="Amselem J."/>
            <person name="Cuomo C.A."/>
            <person name="van Kan J.A."/>
            <person name="Viaud M."/>
            <person name="Benito E.P."/>
            <person name="Couloux A."/>
            <person name="Coutinho P.M."/>
            <person name="de Vries R.P."/>
            <person name="Dyer P.S."/>
            <person name="Fillinger S."/>
            <person name="Fournier E."/>
            <person name="Gout L."/>
            <person name="Hahn M."/>
            <person name="Kohn L."/>
            <person name="Lapalu N."/>
            <person name="Plummer K.M."/>
            <person name="Pradier J.M."/>
            <person name="Quevillon E."/>
            <person name="Sharon A."/>
            <person name="Simon A."/>
            <person name="ten Have A."/>
            <person name="Tudzynski B."/>
            <person name="Tudzynski P."/>
            <person name="Wincker P."/>
            <person name="Andrew M."/>
            <person name="Anthouard V."/>
            <person name="Beever R.E."/>
            <person name="Beffa R."/>
            <person name="Benoit I."/>
            <person name="Bouzid O."/>
            <person name="Brault B."/>
            <person name="Chen Z."/>
            <person name="Choquer M."/>
            <person name="Collemare J."/>
            <person name="Cotton P."/>
            <person name="Danchin E.G."/>
            <person name="Da Silva C."/>
            <person name="Gautier A."/>
            <person name="Giraud C."/>
            <person name="Giraud T."/>
            <person name="Gonzalez C."/>
            <person name="Grossetete S."/>
            <person name="Guldener U."/>
            <person name="Henrissat B."/>
            <person name="Howlett B.J."/>
            <person name="Kodira C."/>
            <person name="Kretschmer M."/>
            <person name="Lappartient A."/>
            <person name="Leroch M."/>
            <person name="Levis C."/>
            <person name="Mauceli E."/>
            <person name="Neuveglise C."/>
            <person name="Oeser B."/>
            <person name="Pearson M."/>
            <person name="Poulain J."/>
            <person name="Poussereau N."/>
            <person name="Quesneville H."/>
            <person name="Rascle C."/>
            <person name="Schumacher J."/>
            <person name="Segurens B."/>
            <person name="Sexton A."/>
            <person name="Silva E."/>
            <person name="Sirven C."/>
            <person name="Soanes D.M."/>
            <person name="Talbot N.J."/>
            <person name="Templeton M."/>
            <person name="Yandava C."/>
            <person name="Yarden O."/>
            <person name="Zeng Q."/>
            <person name="Rollins J.A."/>
            <person name="Lebrun M.H."/>
            <person name="Dickman M."/>
        </authorList>
    </citation>
    <scope>NUCLEOTIDE SEQUENCE [LARGE SCALE GENOMIC DNA]</scope>
    <source>
        <strain evidence="2">T4</strain>
    </source>
</reference>
<proteinExistence type="predicted"/>
<dbReference type="EMBL" id="FQ790245">
    <property type="protein sequence ID" value="CCD42382.1"/>
    <property type="molecule type" value="Genomic_DNA"/>
</dbReference>
<accession>G2XNC6</accession>
<evidence type="ECO:0000313" key="1">
    <source>
        <dbReference type="EMBL" id="CCD42382.1"/>
    </source>
</evidence>
<dbReference type="Proteomes" id="UP000008177">
    <property type="component" value="Unplaced contigs"/>
</dbReference>
<dbReference type="InParanoid" id="G2XNC6"/>
<organism evidence="1 2">
    <name type="scientific">Botryotinia fuckeliana (strain T4)</name>
    <name type="common">Noble rot fungus</name>
    <name type="synonym">Botrytis cinerea</name>
    <dbReference type="NCBI Taxonomy" id="999810"/>
    <lineage>
        <taxon>Eukaryota</taxon>
        <taxon>Fungi</taxon>
        <taxon>Dikarya</taxon>
        <taxon>Ascomycota</taxon>
        <taxon>Pezizomycotina</taxon>
        <taxon>Leotiomycetes</taxon>
        <taxon>Helotiales</taxon>
        <taxon>Sclerotiniaceae</taxon>
        <taxon>Botrytis</taxon>
    </lineage>
</organism>